<dbReference type="Gene3D" id="3.30.70.330">
    <property type="match status" value="1"/>
</dbReference>
<feature type="compositionally biased region" description="Polar residues" evidence="2">
    <location>
        <begin position="326"/>
        <end position="338"/>
    </location>
</feature>
<evidence type="ECO:0000313" key="5">
    <source>
        <dbReference type="EMBL" id="GEU38332.1"/>
    </source>
</evidence>
<evidence type="ECO:0000256" key="1">
    <source>
        <dbReference type="PROSITE-ProRule" id="PRU00176"/>
    </source>
</evidence>
<dbReference type="InterPro" id="IPR000477">
    <property type="entry name" value="RT_dom"/>
</dbReference>
<evidence type="ECO:0000256" key="2">
    <source>
        <dbReference type="SAM" id="MobiDB-lite"/>
    </source>
</evidence>
<dbReference type="PANTHER" id="PTHR33116">
    <property type="entry name" value="REVERSE TRANSCRIPTASE ZINC-BINDING DOMAIN-CONTAINING PROTEIN-RELATED-RELATED"/>
    <property type="match status" value="1"/>
</dbReference>
<dbReference type="InterPro" id="IPR012677">
    <property type="entry name" value="Nucleotide-bd_a/b_plait_sf"/>
</dbReference>
<evidence type="ECO:0000259" key="3">
    <source>
        <dbReference type="PROSITE" id="PS50102"/>
    </source>
</evidence>
<gene>
    <name evidence="5" type="ORF">Tci_010310</name>
</gene>
<comment type="caution">
    <text evidence="5">The sequence shown here is derived from an EMBL/GenBank/DDBJ whole genome shotgun (WGS) entry which is preliminary data.</text>
</comment>
<protein>
    <submittedName>
        <fullName evidence="5">Putative RNA-directed DNA polymerase, eukaryota, reverse transcriptase zinc-binding domain protein</fullName>
    </submittedName>
</protein>
<dbReference type="Pfam" id="PF00078">
    <property type="entry name" value="RVT_1"/>
    <property type="match status" value="1"/>
</dbReference>
<dbReference type="AlphaFoldDB" id="A0A6L2JNW6"/>
<dbReference type="SUPFAM" id="SSF54928">
    <property type="entry name" value="RNA-binding domain, RBD"/>
    <property type="match status" value="1"/>
</dbReference>
<sequence>MGSYRSKEDDVSRISTSIFVTNFPKLFYAKDLFHSSKQYGHVVDTFIPLKRSKRGKRFGFVRFINVFNVERLVNNLCMIWVDRLKLHANIARFNKTPLNDKEVPEKKEVGNYRSVNNAPRKDSGFNDTSNSFAHVVKEFASLSSLKLVLIDERFVDIHIRYMGELWLLLEFATSKSKDLFSCNVGVGSWFSVLQQASNDFTVEGRIAWVEIKGVPFKLWSEIMEESDDEDQFVEDFKGGDPLVHEVGSCGVGSCGKDSHVEEVLETRFDESSRQKENLSRDLFEIYPLLNKHKNDKPQENVESSNGVREQNGNMDENINGREDNSDNMGSKVSDSDSGCSGRFKELEASRTGGLEEVPLDGSAFTWCHKSASKMSKIDRFLISENLMNTYPNISVVTLDRYLSNHRPILLRESMFYYGPTPFRFYHYWLEVNGFNDFIIDTWKVAPGDDSNAKVSQKAKIKWSVEGDENSCFFHGMLNKKHSQLSIRGVMVDDVWIEKPDQVKREFVHHFSSRFDKPFVKRACIDMCYPNLLTIEQHEDLERNVSKEELKRAVWDCGTDKSPGPDGFTFGFFCHFWSTIKADVFEAVKYFFTNGDILKGCNSSFIALIPKIPDVNIVKDFRPISLIGSVYKIIAKILSNRLVGVLGDIVNVVQSAFIAERQILDGSFILNEVMHWCTSKKKQALIFKVDFEKACDSVRWDFLDEVLQFGFGNKWRMWIQSCLRSSRGSILINGSPTEEFQFFKVLKQGDPLSLFLFILIMETLHLSFQQVVDAGMFTGIKLSPSVTLSHMFYADDAMFLGQWNDGNIDTLVHVLECFYQASGLRINMRKRKIMGVHVEGEKVMRAASKLGCRILNGPFVYLGTKVGGTMSRVNEWNDIVDKVKSRLSKWKMKTLSIGGRLTLLKSVLGSIPIFHMSIFRVPVLAAQAKRGLGVSSFYALNRGLMLKWVWRFYSQKTALWVRVVKAIHGEDKKVGKTIKSGGAEQSQYDTISDMVREVNLVPMSDRYAWSLESSGEFSVASVRKKIDDNYLPNVSSMTRWVKYVPIKVNILAWKVKMDALPSRRWLVVGKLEAAMVIDGSGDDG</sequence>
<dbReference type="InterPro" id="IPR035979">
    <property type="entry name" value="RBD_domain_sf"/>
</dbReference>
<dbReference type="InterPro" id="IPR000504">
    <property type="entry name" value="RRM_dom"/>
</dbReference>
<dbReference type="PROSITE" id="PS50102">
    <property type="entry name" value="RRM"/>
    <property type="match status" value="1"/>
</dbReference>
<reference evidence="5" key="1">
    <citation type="journal article" date="2019" name="Sci. Rep.">
        <title>Draft genome of Tanacetum cinerariifolium, the natural source of mosquito coil.</title>
        <authorList>
            <person name="Yamashiro T."/>
            <person name="Shiraishi A."/>
            <person name="Satake H."/>
            <person name="Nakayama K."/>
        </authorList>
    </citation>
    <scope>NUCLEOTIDE SEQUENCE</scope>
</reference>
<dbReference type="EMBL" id="BKCJ010001039">
    <property type="protein sequence ID" value="GEU38332.1"/>
    <property type="molecule type" value="Genomic_DNA"/>
</dbReference>
<dbReference type="PANTHER" id="PTHR33116:SF78">
    <property type="entry name" value="OS12G0587133 PROTEIN"/>
    <property type="match status" value="1"/>
</dbReference>
<name>A0A6L2JNW6_TANCI</name>
<evidence type="ECO:0000259" key="4">
    <source>
        <dbReference type="PROSITE" id="PS50878"/>
    </source>
</evidence>
<dbReference type="GO" id="GO:0003964">
    <property type="term" value="F:RNA-directed DNA polymerase activity"/>
    <property type="evidence" value="ECO:0007669"/>
    <property type="project" value="UniProtKB-KW"/>
</dbReference>
<dbReference type="CDD" id="cd00590">
    <property type="entry name" value="RRM_SF"/>
    <property type="match status" value="1"/>
</dbReference>
<dbReference type="GO" id="GO:0003723">
    <property type="term" value="F:RNA binding"/>
    <property type="evidence" value="ECO:0007669"/>
    <property type="project" value="UniProtKB-UniRule"/>
</dbReference>
<dbReference type="CDD" id="cd01650">
    <property type="entry name" value="RT_nLTR_like"/>
    <property type="match status" value="1"/>
</dbReference>
<accession>A0A6L2JNW6</accession>
<keyword evidence="5" id="KW-0695">RNA-directed DNA polymerase</keyword>
<keyword evidence="5" id="KW-0808">Transferase</keyword>
<feature type="region of interest" description="Disordered" evidence="2">
    <location>
        <begin position="293"/>
        <end position="341"/>
    </location>
</feature>
<organism evidence="5">
    <name type="scientific">Tanacetum cinerariifolium</name>
    <name type="common">Dalmatian daisy</name>
    <name type="synonym">Chrysanthemum cinerariifolium</name>
    <dbReference type="NCBI Taxonomy" id="118510"/>
    <lineage>
        <taxon>Eukaryota</taxon>
        <taxon>Viridiplantae</taxon>
        <taxon>Streptophyta</taxon>
        <taxon>Embryophyta</taxon>
        <taxon>Tracheophyta</taxon>
        <taxon>Spermatophyta</taxon>
        <taxon>Magnoliopsida</taxon>
        <taxon>eudicotyledons</taxon>
        <taxon>Gunneridae</taxon>
        <taxon>Pentapetalae</taxon>
        <taxon>asterids</taxon>
        <taxon>campanulids</taxon>
        <taxon>Asterales</taxon>
        <taxon>Asteraceae</taxon>
        <taxon>Asteroideae</taxon>
        <taxon>Anthemideae</taxon>
        <taxon>Anthemidinae</taxon>
        <taxon>Tanacetum</taxon>
    </lineage>
</organism>
<dbReference type="InterPro" id="IPR036691">
    <property type="entry name" value="Endo/exonu/phosph_ase_sf"/>
</dbReference>
<dbReference type="PROSITE" id="PS50878">
    <property type="entry name" value="RT_POL"/>
    <property type="match status" value="1"/>
</dbReference>
<feature type="compositionally biased region" description="Polar residues" evidence="2">
    <location>
        <begin position="300"/>
        <end position="316"/>
    </location>
</feature>
<feature type="domain" description="RRM" evidence="3">
    <location>
        <begin position="16"/>
        <end position="120"/>
    </location>
</feature>
<keyword evidence="5" id="KW-0548">Nucleotidyltransferase</keyword>
<dbReference type="Pfam" id="PF00076">
    <property type="entry name" value="RRM_1"/>
    <property type="match status" value="1"/>
</dbReference>
<feature type="domain" description="Reverse transcriptase" evidence="4">
    <location>
        <begin position="589"/>
        <end position="865"/>
    </location>
</feature>
<dbReference type="SUPFAM" id="SSF56219">
    <property type="entry name" value="DNase I-like"/>
    <property type="match status" value="1"/>
</dbReference>
<keyword evidence="1" id="KW-0694">RNA-binding</keyword>
<dbReference type="SMART" id="SM00360">
    <property type="entry name" value="RRM"/>
    <property type="match status" value="1"/>
</dbReference>
<proteinExistence type="predicted"/>
<dbReference type="Gene3D" id="3.60.10.10">
    <property type="entry name" value="Endonuclease/exonuclease/phosphatase"/>
    <property type="match status" value="1"/>
</dbReference>